<accession>A0A0N7IEK6</accession>
<reference evidence="7 8" key="1">
    <citation type="journal article" date="2015" name="Science">
        <title>Genetic determinants of in vivo fitness and diet responsiveness in multiple human gut Bacteroides.</title>
        <authorList>
            <person name="Wu M."/>
            <person name="McNulty N.P."/>
            <person name="Rodionov D.A."/>
            <person name="Khoroshkin M.S."/>
            <person name="Griffin N.W."/>
            <person name="Cheng J."/>
            <person name="Latreille P."/>
            <person name="Kerstetter R.A."/>
            <person name="Terrapon N."/>
            <person name="Henrissat B."/>
            <person name="Osterman A.L."/>
            <person name="Gordon J.I."/>
        </authorList>
    </citation>
    <scope>NUCLEOTIDE SEQUENCE [LARGE SCALE GENOMIC DNA]</scope>
    <source>
        <strain evidence="7 8">WH2</strain>
    </source>
</reference>
<keyword evidence="4 7" id="KW-0808">Transferase</keyword>
<dbReference type="GO" id="GO:0005886">
    <property type="term" value="C:plasma membrane"/>
    <property type="evidence" value="ECO:0007669"/>
    <property type="project" value="UniProtKB-SubCell"/>
</dbReference>
<evidence type="ECO:0000256" key="2">
    <source>
        <dbReference type="ARBA" id="ARBA00010488"/>
    </source>
</evidence>
<keyword evidence="5" id="KW-0777">Teichoic acid biosynthesis</keyword>
<dbReference type="Proteomes" id="UP000061809">
    <property type="component" value="Chromosome"/>
</dbReference>
<dbReference type="GO" id="GO:0047355">
    <property type="term" value="F:CDP-glycerol glycerophosphotransferase activity"/>
    <property type="evidence" value="ECO:0007669"/>
    <property type="project" value="UniProtKB-EC"/>
</dbReference>
<evidence type="ECO:0000256" key="5">
    <source>
        <dbReference type="ARBA" id="ARBA00022944"/>
    </source>
</evidence>
<proteinExistence type="inferred from homology"/>
<protein>
    <submittedName>
        <fullName evidence="7">CDP-glycerol:poly(Glycerophosphate) glycerophosphotransferase</fullName>
        <ecNumber evidence="7">2.7.8.12</ecNumber>
    </submittedName>
</protein>
<gene>
    <name evidence="7" type="primary">tagF</name>
    <name evidence="7" type="ORF">BcellWH2_00392</name>
</gene>
<dbReference type="Gene3D" id="3.40.50.12580">
    <property type="match status" value="1"/>
</dbReference>
<evidence type="ECO:0000256" key="3">
    <source>
        <dbReference type="ARBA" id="ARBA00022475"/>
    </source>
</evidence>
<dbReference type="Pfam" id="PF04464">
    <property type="entry name" value="Glyphos_transf"/>
    <property type="match status" value="1"/>
</dbReference>
<dbReference type="SUPFAM" id="SSF53756">
    <property type="entry name" value="UDP-Glycosyltransferase/glycogen phosphorylase"/>
    <property type="match status" value="1"/>
</dbReference>
<comment type="subcellular location">
    <subcellularLocation>
        <location evidence="1">Cell membrane</location>
        <topology evidence="1">Peripheral membrane protein</topology>
    </subcellularLocation>
</comment>
<dbReference type="PATRIC" id="fig|246787.4.peg.414"/>
<dbReference type="InterPro" id="IPR043149">
    <property type="entry name" value="TagF_N"/>
</dbReference>
<organism evidence="7 8">
    <name type="scientific">Bacteroides cellulosilyticus</name>
    <dbReference type="NCBI Taxonomy" id="246787"/>
    <lineage>
        <taxon>Bacteria</taxon>
        <taxon>Pseudomonadati</taxon>
        <taxon>Bacteroidota</taxon>
        <taxon>Bacteroidia</taxon>
        <taxon>Bacteroidales</taxon>
        <taxon>Bacteroidaceae</taxon>
        <taxon>Bacteroides</taxon>
    </lineage>
</organism>
<dbReference type="InterPro" id="IPR043148">
    <property type="entry name" value="TagF_C"/>
</dbReference>
<dbReference type="EC" id="2.7.8.12" evidence="7"/>
<evidence type="ECO:0000256" key="6">
    <source>
        <dbReference type="ARBA" id="ARBA00023136"/>
    </source>
</evidence>
<evidence type="ECO:0000256" key="4">
    <source>
        <dbReference type="ARBA" id="ARBA00022679"/>
    </source>
</evidence>
<name>A0A0N7IEK6_9BACE</name>
<dbReference type="EMBL" id="CP012801">
    <property type="protein sequence ID" value="ALJ57667.1"/>
    <property type="molecule type" value="Genomic_DNA"/>
</dbReference>
<dbReference type="PANTHER" id="PTHR37316">
    <property type="entry name" value="TEICHOIC ACID GLYCEROL-PHOSPHATE PRIMASE"/>
    <property type="match status" value="1"/>
</dbReference>
<dbReference type="PANTHER" id="PTHR37316:SF3">
    <property type="entry name" value="TEICHOIC ACID GLYCEROL-PHOSPHATE TRANSFERASE"/>
    <property type="match status" value="1"/>
</dbReference>
<keyword evidence="3" id="KW-1003">Cell membrane</keyword>
<evidence type="ECO:0000313" key="8">
    <source>
        <dbReference type="Proteomes" id="UP000061809"/>
    </source>
</evidence>
<dbReference type="GO" id="GO:0019350">
    <property type="term" value="P:teichoic acid biosynthetic process"/>
    <property type="evidence" value="ECO:0007669"/>
    <property type="project" value="UniProtKB-KW"/>
</dbReference>
<dbReference type="InterPro" id="IPR007554">
    <property type="entry name" value="Glycerophosphate_synth"/>
</dbReference>
<dbReference type="Gene3D" id="3.40.50.11820">
    <property type="match status" value="1"/>
</dbReference>
<dbReference type="AlphaFoldDB" id="A0A0N7IEK6"/>
<sequence>MYRFLYRMEHVFWLLLSLFIRCFTRINKKRILSWSYYYTKYSCSPRYITEYLLKEHPGKFELYWCFNKDVDVSQLPSEIKIVRWRTWKYLLILNSSAFLFTNTRTGLWKSSFVKKKGQRYVMTWHSSMGIKKIEQDAEETLSLSYINEAKYDSSICDLILSGCKFRTEVIKRAFWYDGEILEKGTPRNDVLFQDHTELKQRIFAQCDIPKNTKILLYAPTFRKDMGLQYYKFNWDDVLPALEEKFGSPMFIFLRLHPNFCRAGIDVSALCQCERVLDVTYYHDMHELLCISDVLITDYSSSLFDFSLLHKPCFIYATDYESYDRGTYFRLEELPFPLALNNAELFDVISQFDKEEYESKLTEFNKRILCSYETGKACEALYQWMTLC</sequence>
<comment type="similarity">
    <text evidence="2">Belongs to the CDP-glycerol glycerophosphotransferase family.</text>
</comment>
<evidence type="ECO:0000256" key="1">
    <source>
        <dbReference type="ARBA" id="ARBA00004202"/>
    </source>
</evidence>
<dbReference type="InterPro" id="IPR051612">
    <property type="entry name" value="Teichoic_Acid_Biosynth"/>
</dbReference>
<dbReference type="KEGG" id="bcel:BcellWH2_00392"/>
<evidence type="ECO:0000313" key="7">
    <source>
        <dbReference type="EMBL" id="ALJ57667.1"/>
    </source>
</evidence>
<keyword evidence="6" id="KW-0472">Membrane</keyword>